<dbReference type="InterPro" id="IPR051812">
    <property type="entry name" value="SPI_LacAB/RpiB"/>
</dbReference>
<dbReference type="PANTHER" id="PTHR43732:SF1">
    <property type="entry name" value="RIBOSE 5-PHOSPHATE ISOMERASE"/>
    <property type="match status" value="1"/>
</dbReference>
<dbReference type="InterPro" id="IPR004785">
    <property type="entry name" value="RpiB"/>
</dbReference>
<dbReference type="PIRSF" id="PIRSF005384">
    <property type="entry name" value="RpiB_LacA_B"/>
    <property type="match status" value="1"/>
</dbReference>
<dbReference type="NCBIfam" id="TIGR00689">
    <property type="entry name" value="rpiB_lacA_lacB"/>
    <property type="match status" value="1"/>
</dbReference>
<evidence type="ECO:0000313" key="4">
    <source>
        <dbReference type="EMBL" id="MBC8609912.1"/>
    </source>
</evidence>
<comment type="similarity">
    <text evidence="1">Belongs to the LacAB/RpiB family.</text>
</comment>
<keyword evidence="2 4" id="KW-0413">Isomerase</keyword>
<dbReference type="GO" id="GO:0004751">
    <property type="term" value="F:ribose-5-phosphate isomerase activity"/>
    <property type="evidence" value="ECO:0007669"/>
    <property type="project" value="UniProtKB-EC"/>
</dbReference>
<dbReference type="SUPFAM" id="SSF89623">
    <property type="entry name" value="Ribose/Galactose isomerase RpiB/AlsB"/>
    <property type="match status" value="1"/>
</dbReference>
<dbReference type="InterPro" id="IPR036569">
    <property type="entry name" value="RpiB_LacA_LacB_sf"/>
</dbReference>
<keyword evidence="5" id="KW-1185">Reference proteome</keyword>
<reference evidence="4" key="1">
    <citation type="submission" date="2020-08" db="EMBL/GenBank/DDBJ databases">
        <title>Genome public.</title>
        <authorList>
            <person name="Liu C."/>
            <person name="Sun Q."/>
        </authorList>
    </citation>
    <scope>NUCLEOTIDE SEQUENCE</scope>
    <source>
        <strain evidence="4">NSJ-15</strain>
    </source>
</reference>
<feature type="active site" description="Proton donor" evidence="3">
    <location>
        <position position="98"/>
    </location>
</feature>
<dbReference type="NCBIfam" id="NF004051">
    <property type="entry name" value="PRK05571.1"/>
    <property type="match status" value="1"/>
</dbReference>
<evidence type="ECO:0000256" key="1">
    <source>
        <dbReference type="ARBA" id="ARBA00008754"/>
    </source>
</evidence>
<dbReference type="GO" id="GO:0005975">
    <property type="term" value="P:carbohydrate metabolic process"/>
    <property type="evidence" value="ECO:0007669"/>
    <property type="project" value="InterPro"/>
</dbReference>
<sequence length="149" mass="16085">MKLAIGSDHAGFELKQKLLKEIEADGHDITDFGSYNPDPVDFPDIAKQVCTAILKGEAKRGIMFCGTGVGAAIACNKTPGIRAAVCHDLYSAHQCVEHDDVQVLCLGGQIIGHSAAIEIIRLFLSATFSNGEEFARRVEKLAKMERGEL</sequence>
<organism evidence="4 5">
    <name type="scientific">Massiliimalia timonensis</name>
    <dbReference type="NCBI Taxonomy" id="1987501"/>
    <lineage>
        <taxon>Bacteria</taxon>
        <taxon>Bacillati</taxon>
        <taxon>Bacillota</taxon>
        <taxon>Clostridia</taxon>
        <taxon>Eubacteriales</taxon>
        <taxon>Oscillospiraceae</taxon>
        <taxon>Massiliimalia</taxon>
    </lineage>
</organism>
<dbReference type="OrthoDB" id="1778624at2"/>
<name>A0A8J6TYI9_9FIRM</name>
<dbReference type="Pfam" id="PF02502">
    <property type="entry name" value="LacAB_rpiB"/>
    <property type="match status" value="1"/>
</dbReference>
<evidence type="ECO:0000256" key="2">
    <source>
        <dbReference type="ARBA" id="ARBA00023235"/>
    </source>
</evidence>
<dbReference type="RefSeq" id="WP_093988330.1">
    <property type="nucleotide sequence ID" value="NZ_FYDD01000003.1"/>
</dbReference>
<dbReference type="AlphaFoldDB" id="A0A8J6TYI9"/>
<dbReference type="Gene3D" id="3.40.1400.10">
    <property type="entry name" value="Sugar-phosphate isomerase, RpiB/LacA/LacB"/>
    <property type="match status" value="1"/>
</dbReference>
<dbReference type="EMBL" id="JACRTL010000001">
    <property type="protein sequence ID" value="MBC8609912.1"/>
    <property type="molecule type" value="Genomic_DNA"/>
</dbReference>
<dbReference type="NCBIfam" id="TIGR01120">
    <property type="entry name" value="rpiB"/>
    <property type="match status" value="1"/>
</dbReference>
<accession>A0A8J6TYI9</accession>
<evidence type="ECO:0000313" key="5">
    <source>
        <dbReference type="Proteomes" id="UP000632659"/>
    </source>
</evidence>
<comment type="caution">
    <text evidence="4">The sequence shown here is derived from an EMBL/GenBank/DDBJ whole genome shotgun (WGS) entry which is preliminary data.</text>
</comment>
<feature type="active site" description="Proton acceptor" evidence="3">
    <location>
        <position position="65"/>
    </location>
</feature>
<proteinExistence type="inferred from homology"/>
<dbReference type="Proteomes" id="UP000632659">
    <property type="component" value="Unassembled WGS sequence"/>
</dbReference>
<evidence type="ECO:0000256" key="3">
    <source>
        <dbReference type="PIRSR" id="PIRSR005384-1"/>
    </source>
</evidence>
<protein>
    <submittedName>
        <fullName evidence="4">Ribose 5-phosphate isomerase B</fullName>
        <ecNumber evidence="4">5.3.1.6</ecNumber>
    </submittedName>
</protein>
<dbReference type="PANTHER" id="PTHR43732">
    <property type="entry name" value="RIBOSE 5-PHOSPHATE ISOMERASE-RELATED"/>
    <property type="match status" value="1"/>
</dbReference>
<dbReference type="InterPro" id="IPR003500">
    <property type="entry name" value="RpiB_LacA_LacB"/>
</dbReference>
<dbReference type="EC" id="5.3.1.6" evidence="4"/>
<gene>
    <name evidence="4" type="primary">rpiB</name>
    <name evidence="4" type="ORF">H8702_02100</name>
</gene>